<dbReference type="EMBL" id="JABEPP010000002">
    <property type="protein sequence ID" value="NNM72597.1"/>
    <property type="molecule type" value="Genomic_DNA"/>
</dbReference>
<sequence length="135" mass="14633">MRRPEDQHVRAMRNLLAEARAENSRMVAAAIGGHLSRITKEVGAVEELDHASDVVRDASLDLLKALHRGKDVNRARSAALRSVEMLEAALPDPSSLTPLAPRGGQSRPASLGRPRAIRELAGRKLAGVLPPLWRS</sequence>
<accession>A0A849I9C1</accession>
<evidence type="ECO:0000313" key="2">
    <source>
        <dbReference type="EMBL" id="NNM72597.1"/>
    </source>
</evidence>
<comment type="caution">
    <text evidence="2">The sequence shown here is derived from an EMBL/GenBank/DDBJ whole genome shotgun (WGS) entry which is preliminary data.</text>
</comment>
<evidence type="ECO:0000313" key="3">
    <source>
        <dbReference type="Proteomes" id="UP000564885"/>
    </source>
</evidence>
<dbReference type="AlphaFoldDB" id="A0A849I9C1"/>
<protein>
    <submittedName>
        <fullName evidence="2">Uncharacterized protein</fullName>
    </submittedName>
</protein>
<dbReference type="RefSeq" id="WP_171218054.1">
    <property type="nucleotide sequence ID" value="NZ_JABEPP010000002.1"/>
</dbReference>
<reference evidence="2 3" key="1">
    <citation type="submission" date="2020-04" db="EMBL/GenBank/DDBJ databases">
        <title>Enterovirga sp. isolate from soil.</title>
        <authorList>
            <person name="Chea S."/>
            <person name="Kim D.-U."/>
        </authorList>
    </citation>
    <scope>NUCLEOTIDE SEQUENCE [LARGE SCALE GENOMIC DNA]</scope>
    <source>
        <strain evidence="2 3">DB1703</strain>
    </source>
</reference>
<organism evidence="2 3">
    <name type="scientific">Enterovirga aerilata</name>
    <dbReference type="NCBI Taxonomy" id="2730920"/>
    <lineage>
        <taxon>Bacteria</taxon>
        <taxon>Pseudomonadati</taxon>
        <taxon>Pseudomonadota</taxon>
        <taxon>Alphaproteobacteria</taxon>
        <taxon>Hyphomicrobiales</taxon>
        <taxon>Methylobacteriaceae</taxon>
        <taxon>Enterovirga</taxon>
    </lineage>
</organism>
<feature type="region of interest" description="Disordered" evidence="1">
    <location>
        <begin position="91"/>
        <end position="114"/>
    </location>
</feature>
<keyword evidence="3" id="KW-1185">Reference proteome</keyword>
<evidence type="ECO:0000256" key="1">
    <source>
        <dbReference type="SAM" id="MobiDB-lite"/>
    </source>
</evidence>
<proteinExistence type="predicted"/>
<gene>
    <name evidence="2" type="ORF">HJG44_09400</name>
</gene>
<name>A0A849I9C1_9HYPH</name>
<dbReference type="Proteomes" id="UP000564885">
    <property type="component" value="Unassembled WGS sequence"/>
</dbReference>